<dbReference type="InterPro" id="IPR036396">
    <property type="entry name" value="Cyt_P450_sf"/>
</dbReference>
<dbReference type="InterPro" id="IPR001128">
    <property type="entry name" value="Cyt_P450"/>
</dbReference>
<name>A0ABU2LBI9_9ACTN</name>
<evidence type="ECO:0000313" key="3">
    <source>
        <dbReference type="Proteomes" id="UP001183388"/>
    </source>
</evidence>
<accession>A0ABU2LBI9</accession>
<evidence type="ECO:0000256" key="1">
    <source>
        <dbReference type="SAM" id="MobiDB-lite"/>
    </source>
</evidence>
<proteinExistence type="predicted"/>
<gene>
    <name evidence="2" type="ORF">RM780_18040</name>
</gene>
<organism evidence="2 3">
    <name type="scientific">Streptomyces boetiae</name>
    <dbReference type="NCBI Taxonomy" id="3075541"/>
    <lineage>
        <taxon>Bacteria</taxon>
        <taxon>Bacillati</taxon>
        <taxon>Actinomycetota</taxon>
        <taxon>Actinomycetes</taxon>
        <taxon>Kitasatosporales</taxon>
        <taxon>Streptomycetaceae</taxon>
        <taxon>Streptomyces</taxon>
    </lineage>
</organism>
<dbReference type="Proteomes" id="UP001183388">
    <property type="component" value="Unassembled WGS sequence"/>
</dbReference>
<sequence>MFADLPSLVETGHVISETLRLRPPGWLLTRVTTAEAELAGVRLPAGTTVASRWEPRPLDGRALRPPPANVPRPRRLRIRVSARRGA</sequence>
<comment type="caution">
    <text evidence="2">The sequence shown here is derived from an EMBL/GenBank/DDBJ whole genome shotgun (WGS) entry which is preliminary data.</text>
</comment>
<dbReference type="RefSeq" id="WP_311631833.1">
    <property type="nucleotide sequence ID" value="NZ_JAVREN010000027.1"/>
</dbReference>
<feature type="region of interest" description="Disordered" evidence="1">
    <location>
        <begin position="52"/>
        <end position="73"/>
    </location>
</feature>
<dbReference type="SUPFAM" id="SSF48264">
    <property type="entry name" value="Cytochrome P450"/>
    <property type="match status" value="1"/>
</dbReference>
<reference evidence="3" key="1">
    <citation type="submission" date="2023-07" db="EMBL/GenBank/DDBJ databases">
        <title>30 novel species of actinomycetes from the DSMZ collection.</title>
        <authorList>
            <person name="Nouioui I."/>
        </authorList>
    </citation>
    <scope>NUCLEOTIDE SEQUENCE [LARGE SCALE GENOMIC DNA]</scope>
    <source>
        <strain evidence="3">DSM 44917</strain>
    </source>
</reference>
<dbReference type="Pfam" id="PF00067">
    <property type="entry name" value="p450"/>
    <property type="match status" value="1"/>
</dbReference>
<keyword evidence="3" id="KW-1185">Reference proteome</keyword>
<evidence type="ECO:0000313" key="2">
    <source>
        <dbReference type="EMBL" id="MDT0308846.1"/>
    </source>
</evidence>
<feature type="compositionally biased region" description="Basic and acidic residues" evidence="1">
    <location>
        <begin position="53"/>
        <end position="62"/>
    </location>
</feature>
<dbReference type="EMBL" id="JAVREN010000027">
    <property type="protein sequence ID" value="MDT0308846.1"/>
    <property type="molecule type" value="Genomic_DNA"/>
</dbReference>
<dbReference type="Gene3D" id="1.10.630.10">
    <property type="entry name" value="Cytochrome P450"/>
    <property type="match status" value="1"/>
</dbReference>
<protein>
    <submittedName>
        <fullName evidence="2">Cytochrome P450</fullName>
    </submittedName>
</protein>